<organism evidence="4 5">
    <name type="scientific">Geomonas oryzisoli</name>
    <dbReference type="NCBI Taxonomy" id="2847992"/>
    <lineage>
        <taxon>Bacteria</taxon>
        <taxon>Pseudomonadati</taxon>
        <taxon>Thermodesulfobacteriota</taxon>
        <taxon>Desulfuromonadia</taxon>
        <taxon>Geobacterales</taxon>
        <taxon>Geobacteraceae</taxon>
        <taxon>Geomonas</taxon>
    </lineage>
</organism>
<accession>A0ABX8JBH1</accession>
<protein>
    <submittedName>
        <fullName evidence="4">DUF4124 domain-containing protein</fullName>
    </submittedName>
</protein>
<evidence type="ECO:0000313" key="4">
    <source>
        <dbReference type="EMBL" id="QWV94426.1"/>
    </source>
</evidence>
<proteinExistence type="predicted"/>
<feature type="signal peptide" evidence="2">
    <location>
        <begin position="1"/>
        <end position="21"/>
    </location>
</feature>
<feature type="region of interest" description="Disordered" evidence="1">
    <location>
        <begin position="139"/>
        <end position="164"/>
    </location>
</feature>
<feature type="domain" description="DUF4124" evidence="3">
    <location>
        <begin position="11"/>
        <end position="68"/>
    </location>
</feature>
<dbReference type="EMBL" id="CP076723">
    <property type="protein sequence ID" value="QWV94426.1"/>
    <property type="molecule type" value="Genomic_DNA"/>
</dbReference>
<gene>
    <name evidence="4" type="ORF">KP004_04365</name>
</gene>
<dbReference type="Proteomes" id="UP000683557">
    <property type="component" value="Chromosome"/>
</dbReference>
<evidence type="ECO:0000313" key="5">
    <source>
        <dbReference type="Proteomes" id="UP000683557"/>
    </source>
</evidence>
<reference evidence="4 5" key="1">
    <citation type="submission" date="2021-06" db="EMBL/GenBank/DDBJ databases">
        <title>Gemonas diversity in paddy soil.</title>
        <authorList>
            <person name="Liu G."/>
        </authorList>
    </citation>
    <scope>NUCLEOTIDE SEQUENCE [LARGE SCALE GENOMIC DNA]</scope>
    <source>
        <strain evidence="4 5">RG10</strain>
    </source>
</reference>
<feature type="chain" id="PRO_5046052189" evidence="2">
    <location>
        <begin position="22"/>
        <end position="194"/>
    </location>
</feature>
<keyword evidence="5" id="KW-1185">Reference proteome</keyword>
<dbReference type="InterPro" id="IPR025392">
    <property type="entry name" value="DUF4124"/>
</dbReference>
<keyword evidence="2" id="KW-0732">Signal</keyword>
<feature type="compositionally biased region" description="Low complexity" evidence="1">
    <location>
        <begin position="57"/>
        <end position="83"/>
    </location>
</feature>
<evidence type="ECO:0000256" key="2">
    <source>
        <dbReference type="SAM" id="SignalP"/>
    </source>
</evidence>
<name>A0ABX8JBH1_9BACT</name>
<dbReference type="RefSeq" id="WP_216801171.1">
    <property type="nucleotide sequence ID" value="NZ_CP076723.1"/>
</dbReference>
<evidence type="ECO:0000256" key="1">
    <source>
        <dbReference type="SAM" id="MobiDB-lite"/>
    </source>
</evidence>
<dbReference type="Pfam" id="PF13511">
    <property type="entry name" value="DUF4124"/>
    <property type="match status" value="1"/>
</dbReference>
<evidence type="ECO:0000259" key="3">
    <source>
        <dbReference type="Pfam" id="PF13511"/>
    </source>
</evidence>
<sequence>MRRTTMLAAVLILAAPALVLSGTYQWRDDAGTVHFTDDSERIPDRYLKRAQEVDSAGAAKPAATAPKQDAPVAPAAKGVGAAPEGDVTSAQRTRLTAELARLRGGLEGKKKELQRLHHKWMVAKGRTPTLDEAKEFQKELAERKTSDKQNPYISKNSALSSSGAARAAYYKKLVEVREDDARVQQLERELEALK</sequence>
<feature type="region of interest" description="Disordered" evidence="1">
    <location>
        <begin position="57"/>
        <end position="90"/>
    </location>
</feature>